<name>A0A453A6M7_AEGTS</name>
<reference evidence="1" key="4">
    <citation type="submission" date="2019-03" db="UniProtKB">
        <authorList>
            <consortium name="EnsemblPlants"/>
        </authorList>
    </citation>
    <scope>IDENTIFICATION</scope>
</reference>
<dbReference type="Gramene" id="AET2Gv20005700.6">
    <property type="protein sequence ID" value="AET2Gv20005700.6"/>
    <property type="gene ID" value="AET2Gv20005700"/>
</dbReference>
<evidence type="ECO:0000313" key="2">
    <source>
        <dbReference type="Proteomes" id="UP000015105"/>
    </source>
</evidence>
<reference evidence="2" key="2">
    <citation type="journal article" date="2017" name="Nat. Plants">
        <title>The Aegilops tauschii genome reveals multiple impacts of transposons.</title>
        <authorList>
            <person name="Zhao G."/>
            <person name="Zou C."/>
            <person name="Li K."/>
            <person name="Wang K."/>
            <person name="Li T."/>
            <person name="Gao L."/>
            <person name="Zhang X."/>
            <person name="Wang H."/>
            <person name="Yang Z."/>
            <person name="Liu X."/>
            <person name="Jiang W."/>
            <person name="Mao L."/>
            <person name="Kong X."/>
            <person name="Jiao Y."/>
            <person name="Jia J."/>
        </authorList>
    </citation>
    <scope>NUCLEOTIDE SEQUENCE [LARGE SCALE GENOMIC DNA]</scope>
    <source>
        <strain evidence="2">cv. AL8/78</strain>
    </source>
</reference>
<reference evidence="1" key="3">
    <citation type="journal article" date="2017" name="Nature">
        <title>Genome sequence of the progenitor of the wheat D genome Aegilops tauschii.</title>
        <authorList>
            <person name="Luo M.C."/>
            <person name="Gu Y.Q."/>
            <person name="Puiu D."/>
            <person name="Wang H."/>
            <person name="Twardziok S.O."/>
            <person name="Deal K.R."/>
            <person name="Huo N."/>
            <person name="Zhu T."/>
            <person name="Wang L."/>
            <person name="Wang Y."/>
            <person name="McGuire P.E."/>
            <person name="Liu S."/>
            <person name="Long H."/>
            <person name="Ramasamy R.K."/>
            <person name="Rodriguez J.C."/>
            <person name="Van S.L."/>
            <person name="Yuan L."/>
            <person name="Wang Z."/>
            <person name="Xia Z."/>
            <person name="Xiao L."/>
            <person name="Anderson O.D."/>
            <person name="Ouyang S."/>
            <person name="Liang Y."/>
            <person name="Zimin A.V."/>
            <person name="Pertea G."/>
            <person name="Qi P."/>
            <person name="Bennetzen J.L."/>
            <person name="Dai X."/>
            <person name="Dawson M.W."/>
            <person name="Muller H.G."/>
            <person name="Kugler K."/>
            <person name="Rivarola-Duarte L."/>
            <person name="Spannagl M."/>
            <person name="Mayer K.F.X."/>
            <person name="Lu F.H."/>
            <person name="Bevan M.W."/>
            <person name="Leroy P."/>
            <person name="Li P."/>
            <person name="You F.M."/>
            <person name="Sun Q."/>
            <person name="Liu Z."/>
            <person name="Lyons E."/>
            <person name="Wicker T."/>
            <person name="Salzberg S.L."/>
            <person name="Devos K.M."/>
            <person name="Dvorak J."/>
        </authorList>
    </citation>
    <scope>NUCLEOTIDE SEQUENCE [LARGE SCALE GENOMIC DNA]</scope>
    <source>
        <strain evidence="1">cv. AL8/78</strain>
    </source>
</reference>
<evidence type="ECO:0000313" key="1">
    <source>
        <dbReference type="EnsemblPlants" id="AET2Gv20005700.6"/>
    </source>
</evidence>
<reference evidence="2" key="1">
    <citation type="journal article" date="2014" name="Science">
        <title>Ancient hybridizations among the ancestral genomes of bread wheat.</title>
        <authorList>
            <consortium name="International Wheat Genome Sequencing Consortium,"/>
            <person name="Marcussen T."/>
            <person name="Sandve S.R."/>
            <person name="Heier L."/>
            <person name="Spannagl M."/>
            <person name="Pfeifer M."/>
            <person name="Jakobsen K.S."/>
            <person name="Wulff B.B."/>
            <person name="Steuernagel B."/>
            <person name="Mayer K.F."/>
            <person name="Olsen O.A."/>
        </authorList>
    </citation>
    <scope>NUCLEOTIDE SEQUENCE [LARGE SCALE GENOMIC DNA]</scope>
    <source>
        <strain evidence="2">cv. AL8/78</strain>
    </source>
</reference>
<organism evidence="1 2">
    <name type="scientific">Aegilops tauschii subsp. strangulata</name>
    <name type="common">Goatgrass</name>
    <dbReference type="NCBI Taxonomy" id="200361"/>
    <lineage>
        <taxon>Eukaryota</taxon>
        <taxon>Viridiplantae</taxon>
        <taxon>Streptophyta</taxon>
        <taxon>Embryophyta</taxon>
        <taxon>Tracheophyta</taxon>
        <taxon>Spermatophyta</taxon>
        <taxon>Magnoliopsida</taxon>
        <taxon>Liliopsida</taxon>
        <taxon>Poales</taxon>
        <taxon>Poaceae</taxon>
        <taxon>BOP clade</taxon>
        <taxon>Pooideae</taxon>
        <taxon>Triticodae</taxon>
        <taxon>Triticeae</taxon>
        <taxon>Triticinae</taxon>
        <taxon>Aegilops</taxon>
    </lineage>
</organism>
<protein>
    <submittedName>
        <fullName evidence="1">Uncharacterized protein</fullName>
    </submittedName>
</protein>
<proteinExistence type="predicted"/>
<sequence>MLKRISSRPYWKIIQLHFFHGTNLTMYVYRLTNIYSIYFQFHGSKPEGSNQITRSALLNLCGRLLARLLGPPAEVMLSLIISHNFMLFTTNQQLL</sequence>
<reference evidence="1" key="5">
    <citation type="journal article" date="2021" name="G3 (Bethesda)">
        <title>Aegilops tauschii genome assembly Aet v5.0 features greater sequence contiguity and improved annotation.</title>
        <authorList>
            <person name="Wang L."/>
            <person name="Zhu T."/>
            <person name="Rodriguez J.C."/>
            <person name="Deal K.R."/>
            <person name="Dubcovsky J."/>
            <person name="McGuire P.E."/>
            <person name="Lux T."/>
            <person name="Spannagl M."/>
            <person name="Mayer K.F.X."/>
            <person name="Baldrich P."/>
            <person name="Meyers B.C."/>
            <person name="Huo N."/>
            <person name="Gu Y.Q."/>
            <person name="Zhou H."/>
            <person name="Devos K.M."/>
            <person name="Bennetzen J.L."/>
            <person name="Unver T."/>
            <person name="Budak H."/>
            <person name="Gulick P.J."/>
            <person name="Galiba G."/>
            <person name="Kalapos B."/>
            <person name="Nelson D.R."/>
            <person name="Li P."/>
            <person name="You F.M."/>
            <person name="Luo M.C."/>
            <person name="Dvorak J."/>
        </authorList>
    </citation>
    <scope>NUCLEOTIDE SEQUENCE [LARGE SCALE GENOMIC DNA]</scope>
    <source>
        <strain evidence="1">cv. AL8/78</strain>
    </source>
</reference>
<dbReference type="EnsemblPlants" id="AET2Gv20005700.6">
    <property type="protein sequence ID" value="AET2Gv20005700.6"/>
    <property type="gene ID" value="AET2Gv20005700"/>
</dbReference>
<dbReference type="AlphaFoldDB" id="A0A453A6M7"/>
<accession>A0A453A6M7</accession>
<dbReference type="Proteomes" id="UP000015105">
    <property type="component" value="Chromosome 2D"/>
</dbReference>
<keyword evidence="2" id="KW-1185">Reference proteome</keyword>